<gene>
    <name evidence="2" type="ORF">POCTA_138.1.T1300032</name>
</gene>
<reference evidence="2" key="1">
    <citation type="submission" date="2021-01" db="EMBL/GenBank/DDBJ databases">
        <authorList>
            <consortium name="Genoscope - CEA"/>
            <person name="William W."/>
        </authorList>
    </citation>
    <scope>NUCLEOTIDE SEQUENCE</scope>
</reference>
<name>A0A8S1XQN1_PAROT</name>
<protein>
    <submittedName>
        <fullName evidence="2">Uncharacterized protein</fullName>
    </submittedName>
</protein>
<evidence type="ECO:0000256" key="1">
    <source>
        <dbReference type="SAM" id="Coils"/>
    </source>
</evidence>
<feature type="coiled-coil region" evidence="1">
    <location>
        <begin position="183"/>
        <end position="258"/>
    </location>
</feature>
<dbReference type="OMA" id="TWQIKIQ"/>
<dbReference type="EMBL" id="CAJJDP010000130">
    <property type="protein sequence ID" value="CAD8203445.1"/>
    <property type="molecule type" value="Genomic_DNA"/>
</dbReference>
<evidence type="ECO:0000313" key="3">
    <source>
        <dbReference type="Proteomes" id="UP000683925"/>
    </source>
</evidence>
<organism evidence="2 3">
    <name type="scientific">Paramecium octaurelia</name>
    <dbReference type="NCBI Taxonomy" id="43137"/>
    <lineage>
        <taxon>Eukaryota</taxon>
        <taxon>Sar</taxon>
        <taxon>Alveolata</taxon>
        <taxon>Ciliophora</taxon>
        <taxon>Intramacronucleata</taxon>
        <taxon>Oligohymenophorea</taxon>
        <taxon>Peniculida</taxon>
        <taxon>Parameciidae</taxon>
        <taxon>Paramecium</taxon>
    </lineage>
</organism>
<accession>A0A8S1XQN1</accession>
<keyword evidence="1" id="KW-0175">Coiled coil</keyword>
<evidence type="ECO:0000313" key="2">
    <source>
        <dbReference type="EMBL" id="CAD8203445.1"/>
    </source>
</evidence>
<proteinExistence type="predicted"/>
<comment type="caution">
    <text evidence="2">The sequence shown here is derived from an EMBL/GenBank/DDBJ whole genome shotgun (WGS) entry which is preliminary data.</text>
</comment>
<dbReference type="OrthoDB" id="312181at2759"/>
<keyword evidence="3" id="KW-1185">Reference proteome</keyword>
<dbReference type="AlphaFoldDB" id="A0A8S1XQN1"/>
<dbReference type="Proteomes" id="UP000683925">
    <property type="component" value="Unassembled WGS sequence"/>
</dbReference>
<sequence>MFVESTIYNVEAEMEDQTVIIKQKIQNEIEEASKVYEITKIESDLRTTLKQQEYLCRLSENIEISILFNYDYPKSNPKYFTQQKFEKSHLIDEDTWQIKIQTENTILSTLNSIIIKFSQNPLCPDQYIQQQIYESIQQFPTPMLQILSSYEMSQFNKILNEQHMYQNPLQALFEIMEEKAMKNLTLYKKVQQIQSEIQELKKDLKLVYNKFQQVQQNATILNAYCNSFLNNFSYWEFRRILQDKLSNLEIIKEQFQELPMKDTLDEKEKHYNQFLNNRIEYHKCNSTLIILKQNINEQSKII</sequence>